<dbReference type="RefSeq" id="WP_216877452.1">
    <property type="nucleotide sequence ID" value="NZ_JAERQM010000005.1"/>
</dbReference>
<evidence type="ECO:0000313" key="1">
    <source>
        <dbReference type="EMBL" id="MBU8545443.1"/>
    </source>
</evidence>
<comment type="caution">
    <text evidence="1">The sequence shown here is derived from an EMBL/GenBank/DDBJ whole genome shotgun (WGS) entry which is preliminary data.</text>
</comment>
<protein>
    <submittedName>
        <fullName evidence="1">Uncharacterized protein</fullName>
    </submittedName>
</protein>
<dbReference type="EMBL" id="JAERQM010000005">
    <property type="protein sequence ID" value="MBU8545443.1"/>
    <property type="molecule type" value="Genomic_DNA"/>
</dbReference>
<name>A0ABS6HBX3_9PROT</name>
<accession>A0ABS6HBX3</accession>
<dbReference type="Proteomes" id="UP000689967">
    <property type="component" value="Unassembled WGS sequence"/>
</dbReference>
<evidence type="ECO:0000313" key="2">
    <source>
        <dbReference type="Proteomes" id="UP000689967"/>
    </source>
</evidence>
<proteinExistence type="predicted"/>
<sequence length="131" mass="14596">MNDTNNRSGHWDLDMLMPELPAQGRWRGGPVNHRLRPGSETQVWHPGEGDLLIRAVDGVRTLRLEDTDRTLQQILEAIRTEPGSAAPRLMLGEIVMEGVKGRIELGEEIIRFAGIQRVVIGGYSAYPTRSA</sequence>
<gene>
    <name evidence="1" type="ORF">JJQ90_17095</name>
</gene>
<keyword evidence="2" id="KW-1185">Reference proteome</keyword>
<organism evidence="1 2">
    <name type="scientific">Falsiroseomonas oleicola</name>
    <dbReference type="NCBI Taxonomy" id="2801474"/>
    <lineage>
        <taxon>Bacteria</taxon>
        <taxon>Pseudomonadati</taxon>
        <taxon>Pseudomonadota</taxon>
        <taxon>Alphaproteobacteria</taxon>
        <taxon>Acetobacterales</taxon>
        <taxon>Roseomonadaceae</taxon>
        <taxon>Falsiroseomonas</taxon>
    </lineage>
</organism>
<reference evidence="1 2" key="1">
    <citation type="submission" date="2021-01" db="EMBL/GenBank/DDBJ databases">
        <title>Roseomonas sp. nov, a bacterium isolated from an oil production mixture in Yumen Oilfield.</title>
        <authorList>
            <person name="Wu D."/>
        </authorList>
    </citation>
    <scope>NUCLEOTIDE SEQUENCE [LARGE SCALE GENOMIC DNA]</scope>
    <source>
        <strain evidence="1 2">ROY-5-3</strain>
    </source>
</reference>